<dbReference type="CDD" id="cd03352">
    <property type="entry name" value="LbH_LpxD"/>
    <property type="match status" value="1"/>
</dbReference>
<dbReference type="SUPFAM" id="SSF51161">
    <property type="entry name" value="Trimeric LpxA-like enzymes"/>
    <property type="match status" value="1"/>
</dbReference>
<evidence type="ECO:0000256" key="2">
    <source>
        <dbReference type="ARBA" id="ARBA00022556"/>
    </source>
</evidence>
<dbReference type="Proteomes" id="UP000269883">
    <property type="component" value="Chromosome"/>
</dbReference>
<comment type="function">
    <text evidence="7">Catalyzes the N-acylation of UDP-3-O-acylglucosamine using 3-hydroxyacyl-ACP as the acyl donor. Is involved in the biosynthesis of lipid A, a phosphorylated glycolipid that anchors the lipopolysaccharide to the outer membrane of the cell.</text>
</comment>
<dbReference type="NCBIfam" id="NF002060">
    <property type="entry name" value="PRK00892.1"/>
    <property type="match status" value="1"/>
</dbReference>
<evidence type="ECO:0000256" key="6">
    <source>
        <dbReference type="ARBA" id="ARBA00023315"/>
    </source>
</evidence>
<keyword evidence="3 7" id="KW-0808">Transferase</keyword>
<dbReference type="InterPro" id="IPR020573">
    <property type="entry name" value="UDP_GlcNAc_AcTrfase_non-rep"/>
</dbReference>
<comment type="pathway">
    <text evidence="7">Bacterial outer membrane biogenesis; LPS lipid A biosynthesis.</text>
</comment>
<evidence type="ECO:0000256" key="5">
    <source>
        <dbReference type="ARBA" id="ARBA00023098"/>
    </source>
</evidence>
<accession>A0A2Z6AUZ6</accession>
<protein>
    <recommendedName>
        <fullName evidence="7">UDP-3-O-acylglucosamine N-acyltransferase</fullName>
        <ecNumber evidence="7">2.3.1.191</ecNumber>
    </recommendedName>
</protein>
<reference evidence="9 10" key="1">
    <citation type="journal article" date="2018" name="Sci. Adv.">
        <title>Multi-heme cytochromes provide a pathway for survival in energy-limited environments.</title>
        <authorList>
            <person name="Deng X."/>
            <person name="Dohmae N."/>
            <person name="Nealson K.H."/>
            <person name="Hashimoto K."/>
            <person name="Okamoto A."/>
        </authorList>
    </citation>
    <scope>NUCLEOTIDE SEQUENCE [LARGE SCALE GENOMIC DNA]</scope>
    <source>
        <strain evidence="9 10">IS5</strain>
    </source>
</reference>
<dbReference type="InterPro" id="IPR007691">
    <property type="entry name" value="LpxD"/>
</dbReference>
<keyword evidence="2 7" id="KW-0441">Lipid A biosynthesis</keyword>
<dbReference type="NCBIfam" id="TIGR01853">
    <property type="entry name" value="lipid_A_lpxD"/>
    <property type="match status" value="1"/>
</dbReference>
<dbReference type="AlphaFoldDB" id="A0A2Z6AUZ6"/>
<dbReference type="Pfam" id="PF00132">
    <property type="entry name" value="Hexapep"/>
    <property type="match status" value="1"/>
</dbReference>
<evidence type="ECO:0000313" key="10">
    <source>
        <dbReference type="Proteomes" id="UP000269883"/>
    </source>
</evidence>
<keyword evidence="1 7" id="KW-0444">Lipid biosynthesis</keyword>
<evidence type="ECO:0000313" key="9">
    <source>
        <dbReference type="EMBL" id="BBD07057.1"/>
    </source>
</evidence>
<gene>
    <name evidence="7 9" type="primary">lpxD</name>
    <name evidence="9" type="ORF">DFE_0331</name>
</gene>
<dbReference type="InterPro" id="IPR001451">
    <property type="entry name" value="Hexapep"/>
</dbReference>
<dbReference type="GO" id="GO:0103118">
    <property type="term" value="F:UDP-3-O-[(3R)-3-hydroxyacyl]-glucosamine N-acyltransferase activity"/>
    <property type="evidence" value="ECO:0007669"/>
    <property type="project" value="UniProtKB-EC"/>
</dbReference>
<organism evidence="9 10">
    <name type="scientific">Desulfovibrio ferrophilus</name>
    <dbReference type="NCBI Taxonomy" id="241368"/>
    <lineage>
        <taxon>Bacteria</taxon>
        <taxon>Pseudomonadati</taxon>
        <taxon>Thermodesulfobacteriota</taxon>
        <taxon>Desulfovibrionia</taxon>
        <taxon>Desulfovibrionales</taxon>
        <taxon>Desulfovibrionaceae</taxon>
        <taxon>Desulfovibrio</taxon>
    </lineage>
</organism>
<dbReference type="OrthoDB" id="9784739at2"/>
<dbReference type="GO" id="GO:0016020">
    <property type="term" value="C:membrane"/>
    <property type="evidence" value="ECO:0007669"/>
    <property type="project" value="GOC"/>
</dbReference>
<dbReference type="HAMAP" id="MF_00523">
    <property type="entry name" value="LpxD"/>
    <property type="match status" value="1"/>
</dbReference>
<dbReference type="Gene3D" id="3.40.1390.10">
    <property type="entry name" value="MurE/MurF, N-terminal domain"/>
    <property type="match status" value="1"/>
</dbReference>
<dbReference type="UniPathway" id="UPA00973"/>
<keyword evidence="10" id="KW-1185">Reference proteome</keyword>
<dbReference type="EC" id="2.3.1.191" evidence="7"/>
<comment type="subunit">
    <text evidence="7">Homotrimer.</text>
</comment>
<sequence length="345" mass="35988">MRIRLSELAGKLGLTLVGQDCEISGVGTLESAGPEDVTFLANPKYDALLATSKAAAVICTEEHADRVASALVSANPYLDFARLLNLFTPQQGSLSGINDAAYVDPEASVDESADIYPFAFVARGASIGPRTKVFPGSYVGDGCVVGADCTLYPNVTLMAGTVLGDRVMIHSGAVLGSDGFGYVPTPAGREKIPQVGTVLVEDDVEIGANTTIDRAMLEKTLIGGGTKIDNLVQIAHNCTFGKNCTIVSQVGIAGSCTVGSNVIMAGKAGLADHLDIGDDVVIGPKCGVRVSIPDGKRMGGHPAMEYGTYMRHMSLAPKIPDLFKRVKKLEKELTALLAASDEGDN</sequence>
<dbReference type="PANTHER" id="PTHR43378:SF2">
    <property type="entry name" value="UDP-3-O-ACYLGLUCOSAMINE N-ACYLTRANSFERASE 1, MITOCHONDRIAL-RELATED"/>
    <property type="match status" value="1"/>
</dbReference>
<dbReference type="KEGG" id="dfl:DFE_0331"/>
<comment type="similarity">
    <text evidence="7">Belongs to the transferase hexapeptide repeat family. LpxD subfamily.</text>
</comment>
<dbReference type="EMBL" id="AP017378">
    <property type="protein sequence ID" value="BBD07057.1"/>
    <property type="molecule type" value="Genomic_DNA"/>
</dbReference>
<dbReference type="PANTHER" id="PTHR43378">
    <property type="entry name" value="UDP-3-O-ACYLGLUCOSAMINE N-ACYLTRANSFERASE"/>
    <property type="match status" value="1"/>
</dbReference>
<feature type="active site" description="Proton acceptor" evidence="7">
    <location>
        <position position="236"/>
    </location>
</feature>
<evidence type="ECO:0000256" key="7">
    <source>
        <dbReference type="HAMAP-Rule" id="MF_00523"/>
    </source>
</evidence>
<evidence type="ECO:0000256" key="4">
    <source>
        <dbReference type="ARBA" id="ARBA00022737"/>
    </source>
</evidence>
<evidence type="ECO:0000256" key="1">
    <source>
        <dbReference type="ARBA" id="ARBA00022516"/>
    </source>
</evidence>
<dbReference type="GO" id="GO:0016410">
    <property type="term" value="F:N-acyltransferase activity"/>
    <property type="evidence" value="ECO:0007669"/>
    <property type="project" value="InterPro"/>
</dbReference>
<dbReference type="RefSeq" id="WP_126375931.1">
    <property type="nucleotide sequence ID" value="NZ_AP017378.1"/>
</dbReference>
<dbReference type="Gene3D" id="2.160.10.10">
    <property type="entry name" value="Hexapeptide repeat proteins"/>
    <property type="match status" value="1"/>
</dbReference>
<keyword evidence="6 7" id="KW-0012">Acyltransferase</keyword>
<name>A0A2Z6AUZ6_9BACT</name>
<keyword evidence="5 7" id="KW-0443">Lipid metabolism</keyword>
<dbReference type="InterPro" id="IPR011004">
    <property type="entry name" value="Trimer_LpxA-like_sf"/>
</dbReference>
<evidence type="ECO:0000256" key="3">
    <source>
        <dbReference type="ARBA" id="ARBA00022679"/>
    </source>
</evidence>
<evidence type="ECO:0000259" key="8">
    <source>
        <dbReference type="Pfam" id="PF04613"/>
    </source>
</evidence>
<dbReference type="GO" id="GO:0009245">
    <property type="term" value="P:lipid A biosynthetic process"/>
    <property type="evidence" value="ECO:0007669"/>
    <property type="project" value="UniProtKB-UniRule"/>
</dbReference>
<comment type="catalytic activity">
    <reaction evidence="7">
        <text>a UDP-3-O-[(3R)-3-hydroxyacyl]-alpha-D-glucosamine + a (3R)-hydroxyacyl-[ACP] = a UDP-2-N,3-O-bis[(3R)-3-hydroxyacyl]-alpha-D-glucosamine + holo-[ACP] + H(+)</text>
        <dbReference type="Rhea" id="RHEA:53836"/>
        <dbReference type="Rhea" id="RHEA-COMP:9685"/>
        <dbReference type="Rhea" id="RHEA-COMP:9945"/>
        <dbReference type="ChEBI" id="CHEBI:15378"/>
        <dbReference type="ChEBI" id="CHEBI:64479"/>
        <dbReference type="ChEBI" id="CHEBI:78827"/>
        <dbReference type="ChEBI" id="CHEBI:137740"/>
        <dbReference type="ChEBI" id="CHEBI:137748"/>
        <dbReference type="EC" id="2.3.1.191"/>
    </reaction>
</comment>
<keyword evidence="4 7" id="KW-0677">Repeat</keyword>
<feature type="domain" description="UDP-3-O-[3-hydroxymyristoyl] glucosamine N-acyltransferase non-repeat region" evidence="8">
    <location>
        <begin position="20"/>
        <end position="86"/>
    </location>
</feature>
<dbReference type="Pfam" id="PF04613">
    <property type="entry name" value="LpxD"/>
    <property type="match status" value="1"/>
</dbReference>
<proteinExistence type="inferred from homology"/>